<evidence type="ECO:0000313" key="3">
    <source>
        <dbReference type="Proteomes" id="UP001165080"/>
    </source>
</evidence>
<feature type="region of interest" description="Disordered" evidence="1">
    <location>
        <begin position="350"/>
        <end position="419"/>
    </location>
</feature>
<gene>
    <name evidence="2" type="primary">PLEST007347</name>
    <name evidence="2" type="ORF">PLESTB_001141700</name>
</gene>
<feature type="compositionally biased region" description="Low complexity" evidence="1">
    <location>
        <begin position="496"/>
        <end position="511"/>
    </location>
</feature>
<proteinExistence type="predicted"/>
<reference evidence="2 3" key="1">
    <citation type="journal article" date="2023" name="Commun. Biol.">
        <title>Reorganization of the ancestral sex-determining regions during the evolution of trioecy in Pleodorina starrii.</title>
        <authorList>
            <person name="Takahashi K."/>
            <person name="Suzuki S."/>
            <person name="Kawai-Toyooka H."/>
            <person name="Yamamoto K."/>
            <person name="Hamaji T."/>
            <person name="Ootsuki R."/>
            <person name="Yamaguchi H."/>
            <person name="Kawachi M."/>
            <person name="Higashiyama T."/>
            <person name="Nozaki H."/>
        </authorList>
    </citation>
    <scope>NUCLEOTIDE SEQUENCE [LARGE SCALE GENOMIC DNA]</scope>
    <source>
        <strain evidence="2 3">NIES-4479</strain>
    </source>
</reference>
<feature type="region of interest" description="Disordered" evidence="1">
    <location>
        <begin position="296"/>
        <end position="335"/>
    </location>
</feature>
<comment type="caution">
    <text evidence="2">The sequence shown here is derived from an EMBL/GenBank/DDBJ whole genome shotgun (WGS) entry which is preliminary data.</text>
</comment>
<keyword evidence="3" id="KW-1185">Reference proteome</keyword>
<feature type="compositionally biased region" description="Low complexity" evidence="1">
    <location>
        <begin position="1"/>
        <end position="14"/>
    </location>
</feature>
<feature type="compositionally biased region" description="Low complexity" evidence="1">
    <location>
        <begin position="444"/>
        <end position="460"/>
    </location>
</feature>
<organism evidence="2 3">
    <name type="scientific">Pleodorina starrii</name>
    <dbReference type="NCBI Taxonomy" id="330485"/>
    <lineage>
        <taxon>Eukaryota</taxon>
        <taxon>Viridiplantae</taxon>
        <taxon>Chlorophyta</taxon>
        <taxon>core chlorophytes</taxon>
        <taxon>Chlorophyceae</taxon>
        <taxon>CS clade</taxon>
        <taxon>Chlamydomonadales</taxon>
        <taxon>Volvocaceae</taxon>
        <taxon>Pleodorina</taxon>
    </lineage>
</organism>
<feature type="compositionally biased region" description="Polar residues" evidence="1">
    <location>
        <begin position="149"/>
        <end position="158"/>
    </location>
</feature>
<feature type="compositionally biased region" description="Gly residues" evidence="1">
    <location>
        <begin position="359"/>
        <end position="374"/>
    </location>
</feature>
<sequence length="511" mass="52355">MASADARNARASSSEHTTGRAAARYLDADVASTTDVDDNIVEVQDDDVLSDGGRGGRACTRSGHRPPASYWSALETLRQSSIASRPGCHGASQRQPSSNGRGVSNGRSNPVLSRCDSSEGSHNGAQQQPDAAAYGPQPSTASAGLAPLLQQQHSSGSVPNRRHPNGLPARHPAGPLPGIPYMSDLVTRYPMRQAPASGPQISLVSGQLYVSERLRDAVSTSAPAPTTIHNFKKAPPAHYGPAPAAGGHGYGNGGGGGFPTPDMLIPSYSAEMPFVISSYLQQRRAEKEQRAFFTAQHNNQQQQQALAAAAGGGRATTRAPPPPPAPDAGRAGPSATAALAPLPACRVPSAATEAAARNDGGGGGGGGAGGGGGLSVSSRQREVREGVERWLETSDSFGGEQDAAAAAAGRRDSSSDPSRVYRHYGIFRTYAKQSQGSRSPLPMPTAMTTTTTAAHRAAAAAGGGGGGGHRVAFDRDRTSSGAGGVSPMRPTQSYHATTTVTARAPPRQSAW</sequence>
<dbReference type="AlphaFoldDB" id="A0A9W6BRU3"/>
<dbReference type="OrthoDB" id="550147at2759"/>
<feature type="compositionally biased region" description="Basic and acidic residues" evidence="1">
    <location>
        <begin position="379"/>
        <end position="392"/>
    </location>
</feature>
<feature type="region of interest" description="Disordered" evidence="1">
    <location>
        <begin position="1"/>
        <end position="179"/>
    </location>
</feature>
<evidence type="ECO:0000313" key="2">
    <source>
        <dbReference type="EMBL" id="GLC56750.1"/>
    </source>
</evidence>
<name>A0A9W6BRU3_9CHLO</name>
<feature type="compositionally biased region" description="Acidic residues" evidence="1">
    <location>
        <begin position="35"/>
        <end position="49"/>
    </location>
</feature>
<dbReference type="Proteomes" id="UP001165080">
    <property type="component" value="Unassembled WGS sequence"/>
</dbReference>
<feature type="compositionally biased region" description="Polar residues" evidence="1">
    <location>
        <begin position="118"/>
        <end position="129"/>
    </location>
</feature>
<feature type="compositionally biased region" description="Low complexity" evidence="1">
    <location>
        <begin position="97"/>
        <end position="109"/>
    </location>
</feature>
<accession>A0A9W6BRU3</accession>
<feature type="compositionally biased region" description="Low complexity" evidence="1">
    <location>
        <begin position="300"/>
        <end position="309"/>
    </location>
</feature>
<protein>
    <submittedName>
        <fullName evidence="2">Uncharacterized protein</fullName>
    </submittedName>
</protein>
<dbReference type="EMBL" id="BRXU01000016">
    <property type="protein sequence ID" value="GLC56750.1"/>
    <property type="molecule type" value="Genomic_DNA"/>
</dbReference>
<feature type="region of interest" description="Disordered" evidence="1">
    <location>
        <begin position="431"/>
        <end position="511"/>
    </location>
</feature>
<evidence type="ECO:0000256" key="1">
    <source>
        <dbReference type="SAM" id="MobiDB-lite"/>
    </source>
</evidence>